<gene>
    <name evidence="1" type="ORF">FF011L_52980</name>
</gene>
<evidence type="ECO:0000313" key="1">
    <source>
        <dbReference type="EMBL" id="QDS96487.1"/>
    </source>
</evidence>
<accession>A0A517MNY0</accession>
<sequence>MDCGSSNFEYGVRNVGPTASNLGSVRTRSADAIDTSPFGEVKRDRTNGTCGYLPVRSAGTFPKLGRCRRRGTDGN</sequence>
<dbReference type="Proteomes" id="UP000320672">
    <property type="component" value="Chromosome"/>
</dbReference>
<proteinExistence type="predicted"/>
<organism evidence="1 2">
    <name type="scientific">Roseimaritima multifibrata</name>
    <dbReference type="NCBI Taxonomy" id="1930274"/>
    <lineage>
        <taxon>Bacteria</taxon>
        <taxon>Pseudomonadati</taxon>
        <taxon>Planctomycetota</taxon>
        <taxon>Planctomycetia</taxon>
        <taxon>Pirellulales</taxon>
        <taxon>Pirellulaceae</taxon>
        <taxon>Roseimaritima</taxon>
    </lineage>
</organism>
<reference evidence="1 2" key="1">
    <citation type="submission" date="2019-02" db="EMBL/GenBank/DDBJ databases">
        <title>Deep-cultivation of Planctomycetes and their phenomic and genomic characterization uncovers novel biology.</title>
        <authorList>
            <person name="Wiegand S."/>
            <person name="Jogler M."/>
            <person name="Boedeker C."/>
            <person name="Pinto D."/>
            <person name="Vollmers J."/>
            <person name="Rivas-Marin E."/>
            <person name="Kohn T."/>
            <person name="Peeters S.H."/>
            <person name="Heuer A."/>
            <person name="Rast P."/>
            <person name="Oberbeckmann S."/>
            <person name="Bunk B."/>
            <person name="Jeske O."/>
            <person name="Meyerdierks A."/>
            <person name="Storesund J.E."/>
            <person name="Kallscheuer N."/>
            <person name="Luecker S."/>
            <person name="Lage O.M."/>
            <person name="Pohl T."/>
            <person name="Merkel B.J."/>
            <person name="Hornburger P."/>
            <person name="Mueller R.-W."/>
            <person name="Bruemmer F."/>
            <person name="Labrenz M."/>
            <person name="Spormann A.M."/>
            <person name="Op den Camp H."/>
            <person name="Overmann J."/>
            <person name="Amann R."/>
            <person name="Jetten M.S.M."/>
            <person name="Mascher T."/>
            <person name="Medema M.H."/>
            <person name="Devos D.P."/>
            <person name="Kaster A.-K."/>
            <person name="Ovreas L."/>
            <person name="Rohde M."/>
            <person name="Galperin M.Y."/>
            <person name="Jogler C."/>
        </authorList>
    </citation>
    <scope>NUCLEOTIDE SEQUENCE [LARGE SCALE GENOMIC DNA]</scope>
    <source>
        <strain evidence="1 2">FF011L</strain>
    </source>
</reference>
<dbReference type="EMBL" id="CP036262">
    <property type="protein sequence ID" value="QDS96487.1"/>
    <property type="molecule type" value="Genomic_DNA"/>
</dbReference>
<evidence type="ECO:0000313" key="2">
    <source>
        <dbReference type="Proteomes" id="UP000320672"/>
    </source>
</evidence>
<name>A0A517MNY0_9BACT</name>
<dbReference type="KEGG" id="rml:FF011L_52980"/>
<dbReference type="AlphaFoldDB" id="A0A517MNY0"/>
<keyword evidence="2" id="KW-1185">Reference proteome</keyword>
<protein>
    <submittedName>
        <fullName evidence="1">Uncharacterized protein</fullName>
    </submittedName>
</protein>